<sequence>MAINPDGILTAIRNGDTLPPIAVTNYFNALPAVPLEKLIGSWRGTCVQTGHPVYKQLTDLNWAGKTFHSINDVDPIIVREQQPDGSVKRVANGVMGKARLREVKYNGVVSAAMIYNERPIIDYFRGVDERTIIGVMDALGSTADHGLFFLLERVEEAQGKL</sequence>
<evidence type="ECO:0000259" key="2">
    <source>
        <dbReference type="Pfam" id="PF14232"/>
    </source>
</evidence>
<keyword evidence="4" id="KW-1185">Reference proteome</keyword>
<reference evidence="4" key="1">
    <citation type="journal article" date="2016" name="Genome Announc.">
        <title>Draft genome sequences of fungus Aspergillus calidoustus.</title>
        <authorList>
            <person name="Horn F."/>
            <person name="Linde J."/>
            <person name="Mattern D.J."/>
            <person name="Walther G."/>
            <person name="Guthke R."/>
            <person name="Scherlach K."/>
            <person name="Martin K."/>
            <person name="Brakhage A.A."/>
            <person name="Petzke L."/>
            <person name="Valiante V."/>
        </authorList>
    </citation>
    <scope>NUCLEOTIDE SEQUENCE [LARGE SCALE GENOMIC DNA]</scope>
    <source>
        <strain evidence="4">SF006504</strain>
    </source>
</reference>
<evidence type="ECO:0000313" key="4">
    <source>
        <dbReference type="Proteomes" id="UP000054771"/>
    </source>
</evidence>
<evidence type="ECO:0008006" key="5">
    <source>
        <dbReference type="Google" id="ProtNLM"/>
    </source>
</evidence>
<dbReference type="STRING" id="454130.A0A0U5GNK5"/>
<dbReference type="OMA" id="SATMIYD"/>
<dbReference type="Pfam" id="PF14232">
    <property type="entry name" value="DUF4334"/>
    <property type="match status" value="1"/>
</dbReference>
<name>A0A0U5GNK5_ASPCI</name>
<dbReference type="Gene3D" id="2.40.128.580">
    <property type="entry name" value="GXWXG domain"/>
    <property type="match status" value="1"/>
</dbReference>
<dbReference type="OrthoDB" id="2213372at2759"/>
<gene>
    <name evidence="3" type="ORF">ASPCAL07790</name>
</gene>
<protein>
    <recommendedName>
        <fullName evidence="5">DUF4334 domain-containing protein</fullName>
    </recommendedName>
</protein>
<evidence type="ECO:0000313" key="3">
    <source>
        <dbReference type="EMBL" id="CEN61126.1"/>
    </source>
</evidence>
<organism evidence="3 4">
    <name type="scientific">Aspergillus calidoustus</name>
    <dbReference type="NCBI Taxonomy" id="454130"/>
    <lineage>
        <taxon>Eukaryota</taxon>
        <taxon>Fungi</taxon>
        <taxon>Dikarya</taxon>
        <taxon>Ascomycota</taxon>
        <taxon>Pezizomycotina</taxon>
        <taxon>Eurotiomycetes</taxon>
        <taxon>Eurotiomycetidae</taxon>
        <taxon>Eurotiales</taxon>
        <taxon>Aspergillaceae</taxon>
        <taxon>Aspergillus</taxon>
        <taxon>Aspergillus subgen. Nidulantes</taxon>
    </lineage>
</organism>
<feature type="domain" description="DUF4334" evidence="2">
    <location>
        <begin position="96"/>
        <end position="153"/>
    </location>
</feature>
<dbReference type="AlphaFoldDB" id="A0A0U5GNK5"/>
<feature type="domain" description="GXWXG" evidence="1">
    <location>
        <begin position="26"/>
        <end position="81"/>
    </location>
</feature>
<dbReference type="InterPro" id="IPR025951">
    <property type="entry name" value="GXWXG_dom"/>
</dbReference>
<accession>A0A0U5GNK5</accession>
<dbReference type="EMBL" id="CDMC01000006">
    <property type="protein sequence ID" value="CEN61126.1"/>
    <property type="molecule type" value="Genomic_DNA"/>
</dbReference>
<dbReference type="Proteomes" id="UP000054771">
    <property type="component" value="Unassembled WGS sequence"/>
</dbReference>
<dbReference type="Pfam" id="PF14231">
    <property type="entry name" value="GXWXG"/>
    <property type="match status" value="1"/>
</dbReference>
<evidence type="ECO:0000259" key="1">
    <source>
        <dbReference type="Pfam" id="PF14231"/>
    </source>
</evidence>
<proteinExistence type="predicted"/>
<dbReference type="InterPro" id="IPR025568">
    <property type="entry name" value="DUF4334"/>
</dbReference>